<dbReference type="InterPro" id="IPR029069">
    <property type="entry name" value="HotDog_dom_sf"/>
</dbReference>
<dbReference type="SUPFAM" id="SSF54637">
    <property type="entry name" value="Thioesterase/thiol ester dehydrase-isomerase"/>
    <property type="match status" value="1"/>
</dbReference>
<evidence type="ECO:0000313" key="3">
    <source>
        <dbReference type="EMBL" id="MDX8153244.1"/>
    </source>
</evidence>
<protein>
    <submittedName>
        <fullName evidence="3">MaoC/PaaZ C-terminal domain-containing protein</fullName>
    </submittedName>
</protein>
<comment type="similarity">
    <text evidence="1">Belongs to the enoyl-CoA hydratase/isomerase family.</text>
</comment>
<dbReference type="EMBL" id="JAXAVX010000012">
    <property type="protein sequence ID" value="MDX8153244.1"/>
    <property type="molecule type" value="Genomic_DNA"/>
</dbReference>
<dbReference type="RefSeq" id="WP_319955394.1">
    <property type="nucleotide sequence ID" value="NZ_JAXAVX010000012.1"/>
</dbReference>
<accession>A0ABU4VQ87</accession>
<dbReference type="Proteomes" id="UP001277761">
    <property type="component" value="Unassembled WGS sequence"/>
</dbReference>
<sequence>MPIAAPAEDRNPAEGWPTHEQAPWFAEDLPVGVPRTLGRWRLTAEEIVDFGRQWDPLPFHVDPEAAAASPFGGLIASGLHTMGVAQRLLVEGIHRHVALVAGRGASGVRLPAPARAGALVEVGVVLVAVEPYRDDRAAVRADVEVRGVAEGELLLAYEVDFVVLRRG</sequence>
<feature type="domain" description="MaoC-like" evidence="2">
    <location>
        <begin position="41"/>
        <end position="145"/>
    </location>
</feature>
<comment type="caution">
    <text evidence="3">The sequence shown here is derived from an EMBL/GenBank/DDBJ whole genome shotgun (WGS) entry which is preliminary data.</text>
</comment>
<evidence type="ECO:0000256" key="1">
    <source>
        <dbReference type="ARBA" id="ARBA00005254"/>
    </source>
</evidence>
<proteinExistence type="inferred from homology"/>
<name>A0ABU4VQ87_9ACTN</name>
<dbReference type="Gene3D" id="3.10.129.10">
    <property type="entry name" value="Hotdog Thioesterase"/>
    <property type="match status" value="1"/>
</dbReference>
<gene>
    <name evidence="3" type="ORF">SK069_16720</name>
</gene>
<dbReference type="Pfam" id="PF01575">
    <property type="entry name" value="MaoC_dehydratas"/>
    <property type="match status" value="1"/>
</dbReference>
<reference evidence="3 4" key="1">
    <citation type="submission" date="2023-11" db="EMBL/GenBank/DDBJ databases">
        <authorList>
            <person name="Xu M."/>
            <person name="Jiang T."/>
        </authorList>
    </citation>
    <scope>NUCLEOTIDE SEQUENCE [LARGE SCALE GENOMIC DNA]</scope>
    <source>
        <strain evidence="3 4">SD</strain>
    </source>
</reference>
<dbReference type="InterPro" id="IPR002539">
    <property type="entry name" value="MaoC-like_dom"/>
</dbReference>
<evidence type="ECO:0000259" key="2">
    <source>
        <dbReference type="Pfam" id="PF01575"/>
    </source>
</evidence>
<organism evidence="3 4">
    <name type="scientific">Patulibacter brassicae</name>
    <dbReference type="NCBI Taxonomy" id="1705717"/>
    <lineage>
        <taxon>Bacteria</taxon>
        <taxon>Bacillati</taxon>
        <taxon>Actinomycetota</taxon>
        <taxon>Thermoleophilia</taxon>
        <taxon>Solirubrobacterales</taxon>
        <taxon>Patulibacteraceae</taxon>
        <taxon>Patulibacter</taxon>
    </lineage>
</organism>
<keyword evidence="4" id="KW-1185">Reference proteome</keyword>
<evidence type="ECO:0000313" key="4">
    <source>
        <dbReference type="Proteomes" id="UP001277761"/>
    </source>
</evidence>